<accession>A0A485KCY4</accession>
<gene>
    <name evidence="7" type="primary">Aste57867_3902</name>
    <name evidence="6" type="ORF">As57867_003891</name>
    <name evidence="7" type="ORF">ASTE57867_3902</name>
</gene>
<dbReference type="AlphaFoldDB" id="A0A485KCY4"/>
<keyword evidence="8" id="KW-1185">Reference proteome</keyword>
<dbReference type="EMBL" id="CAADRA010000811">
    <property type="protein sequence ID" value="VFT81043.1"/>
    <property type="molecule type" value="Genomic_DNA"/>
</dbReference>
<dbReference type="InterPro" id="IPR011992">
    <property type="entry name" value="EF-hand-dom_pair"/>
</dbReference>
<feature type="compositionally biased region" description="Low complexity" evidence="4">
    <location>
        <begin position="172"/>
        <end position="185"/>
    </location>
</feature>
<dbReference type="Proteomes" id="UP000332933">
    <property type="component" value="Unassembled WGS sequence"/>
</dbReference>
<feature type="compositionally biased region" description="Polar residues" evidence="4">
    <location>
        <begin position="196"/>
        <end position="205"/>
    </location>
</feature>
<dbReference type="PROSITE" id="PS50096">
    <property type="entry name" value="IQ"/>
    <property type="match status" value="1"/>
</dbReference>
<evidence type="ECO:0000256" key="3">
    <source>
        <dbReference type="ARBA" id="ARBA00022837"/>
    </source>
</evidence>
<evidence type="ECO:0000313" key="8">
    <source>
        <dbReference type="Proteomes" id="UP000332933"/>
    </source>
</evidence>
<feature type="domain" description="EF-hand" evidence="5">
    <location>
        <begin position="654"/>
        <end position="689"/>
    </location>
</feature>
<feature type="domain" description="EF-hand" evidence="5">
    <location>
        <begin position="370"/>
        <end position="405"/>
    </location>
</feature>
<name>A0A485KCY4_9STRA</name>
<dbReference type="GO" id="GO:0005509">
    <property type="term" value="F:calcium ion binding"/>
    <property type="evidence" value="ECO:0007669"/>
    <property type="project" value="InterPro"/>
</dbReference>
<dbReference type="Pfam" id="PF13202">
    <property type="entry name" value="EF-hand_5"/>
    <property type="match status" value="1"/>
</dbReference>
<evidence type="ECO:0000256" key="4">
    <source>
        <dbReference type="SAM" id="MobiDB-lite"/>
    </source>
</evidence>
<evidence type="ECO:0000313" key="7">
    <source>
        <dbReference type="EMBL" id="VFT81043.1"/>
    </source>
</evidence>
<protein>
    <submittedName>
        <fullName evidence="7">Aste57867_3902 protein</fullName>
    </submittedName>
</protein>
<evidence type="ECO:0000259" key="5">
    <source>
        <dbReference type="PROSITE" id="PS50222"/>
    </source>
</evidence>
<proteinExistence type="predicted"/>
<dbReference type="InterPro" id="IPR002048">
    <property type="entry name" value="EF_hand_dom"/>
</dbReference>
<dbReference type="PANTHER" id="PTHR34524">
    <property type="entry name" value="CALCYPHOSIN"/>
    <property type="match status" value="1"/>
</dbReference>
<sequence length="898" mass="100966">MDVTADFVTADIIEATVLEMNEISVTLGLKIWKAIVNSIAKCIRAGHPVRLERFCTFIFDGSESPTFIEHPDFTRSISANPTGQIHIQGSSNVAKLSLSCVASEVCITRETVQRFLQQVFCTVRNIVRESNNKTIRLGFLPLGDWVFQRNTSSFVFQPRSKSDKIEIKSNRAKTVAKSSSSTTASNVPKYFAPSKSCATSNASSHRQSKTPNDKAPSGRSQHSTSASQPTLTERTLKSFNRTSNISREKNHSNSSPSLSRAIASEQIRISEKSRKLSNNHKDVLDRVKQALLDRGGSHGIHGISRMMRIMDNSGDKRLNKDEFRYGLRDFGVDCNEVDLDCLMSAFDRDGDGFISFDEFLLALRGDINPARMAFIEMAFHKLDRTKDGAVTTDDLRNVYDASKHPDFIQGKKTEDQILAEFLSQWDTDNHDGIVTFDEFVNYYRNVSASIDDDNYFELMMRNSWHISGGKGQCANSSIKRVLVTHLDGHQTVEEVTEPPPKENLAETDPLAYCKKKLFTPPCSVDVLAQRLGANRVMGNGQERIHVKVFAKALCQLDKTLIPRQANLIAKSFYSTDSQLIDIPILHTMLSDRFGKVQRPTGTVLDRLKTKILARGGTSGLHGIQRMMKIWDDSGDGKLTKDELKKGLQDYGVEMNLQEIDHLMSLFDTDKSGTISFDELLIGLRGTMSEQRLALVHQAFRKLDATGDGQVTIDDLRLRYDVSRHPDVITGKISERQALVDFMAQWDTDVQDGIVSLQEFELYYKNVSASIDGDDYFECMIRNAWQLDPVKKLKAVLVKADDDCTTKSSAKSKPKRNDEPKFLQTRAEREKSLEILKSLREKAALVVQAKFRGHKGRMFVDCVKRKQAVEALKKQQVAEEAKNAKPKVCRPALRTYHGF</sequence>
<dbReference type="CDD" id="cd00051">
    <property type="entry name" value="EFh"/>
    <property type="match status" value="3"/>
</dbReference>
<dbReference type="OrthoDB" id="444540at2759"/>
<dbReference type="InterPro" id="IPR018247">
    <property type="entry name" value="EF_Hand_1_Ca_BS"/>
</dbReference>
<feature type="domain" description="EF-hand" evidence="5">
    <location>
        <begin position="618"/>
        <end position="653"/>
    </location>
</feature>
<keyword evidence="2" id="KW-0677">Repeat</keyword>
<dbReference type="PANTHER" id="PTHR34524:SF6">
    <property type="entry name" value="CALCYPHOSINE LIKE"/>
    <property type="match status" value="1"/>
</dbReference>
<keyword evidence="3" id="KW-0106">Calcium</keyword>
<evidence type="ECO:0000256" key="1">
    <source>
        <dbReference type="ARBA" id="ARBA00022723"/>
    </source>
</evidence>
<reference evidence="6" key="2">
    <citation type="submission" date="2019-06" db="EMBL/GenBank/DDBJ databases">
        <title>Genomics analysis of Aphanomyces spp. identifies a new class of oomycete effector associated with host adaptation.</title>
        <authorList>
            <person name="Gaulin E."/>
        </authorList>
    </citation>
    <scope>NUCLEOTIDE SEQUENCE</scope>
    <source>
        <strain evidence="6">CBS 578.67</strain>
    </source>
</reference>
<organism evidence="7 8">
    <name type="scientific">Aphanomyces stellatus</name>
    <dbReference type="NCBI Taxonomy" id="120398"/>
    <lineage>
        <taxon>Eukaryota</taxon>
        <taxon>Sar</taxon>
        <taxon>Stramenopiles</taxon>
        <taxon>Oomycota</taxon>
        <taxon>Saprolegniomycetes</taxon>
        <taxon>Saprolegniales</taxon>
        <taxon>Verrucalvaceae</taxon>
        <taxon>Aphanomyces</taxon>
    </lineage>
</organism>
<feature type="domain" description="EF-hand" evidence="5">
    <location>
        <begin position="334"/>
        <end position="369"/>
    </location>
</feature>
<dbReference type="PROSITE" id="PS00018">
    <property type="entry name" value="EF_HAND_1"/>
    <property type="match status" value="4"/>
</dbReference>
<evidence type="ECO:0000256" key="2">
    <source>
        <dbReference type="ARBA" id="ARBA00022737"/>
    </source>
</evidence>
<feature type="domain" description="EF-hand" evidence="5">
    <location>
        <begin position="690"/>
        <end position="725"/>
    </location>
</feature>
<reference evidence="7 8" key="1">
    <citation type="submission" date="2019-03" db="EMBL/GenBank/DDBJ databases">
        <authorList>
            <person name="Gaulin E."/>
            <person name="Dumas B."/>
        </authorList>
    </citation>
    <scope>NUCLEOTIDE SEQUENCE [LARGE SCALE GENOMIC DNA]</scope>
    <source>
        <strain evidence="7">CBS 568.67</strain>
    </source>
</reference>
<dbReference type="EMBL" id="VJMH01000811">
    <property type="protein sequence ID" value="KAF0714371.1"/>
    <property type="molecule type" value="Genomic_DNA"/>
</dbReference>
<keyword evidence="1" id="KW-0479">Metal-binding</keyword>
<dbReference type="SMART" id="SM00054">
    <property type="entry name" value="EFh"/>
    <property type="match status" value="7"/>
</dbReference>
<feature type="compositionally biased region" description="Polar residues" evidence="4">
    <location>
        <begin position="218"/>
        <end position="245"/>
    </location>
</feature>
<feature type="region of interest" description="Disordered" evidence="4">
    <location>
        <begin position="194"/>
        <end position="260"/>
    </location>
</feature>
<feature type="region of interest" description="Disordered" evidence="4">
    <location>
        <begin position="168"/>
        <end position="187"/>
    </location>
</feature>
<evidence type="ECO:0000313" key="6">
    <source>
        <dbReference type="EMBL" id="KAF0714371.1"/>
    </source>
</evidence>
<dbReference type="PROSITE" id="PS50222">
    <property type="entry name" value="EF_HAND_2"/>
    <property type="match status" value="6"/>
</dbReference>
<dbReference type="Pfam" id="PF13499">
    <property type="entry name" value="EF-hand_7"/>
    <property type="match status" value="3"/>
</dbReference>
<dbReference type="Gene3D" id="1.10.238.10">
    <property type="entry name" value="EF-hand"/>
    <property type="match status" value="4"/>
</dbReference>
<dbReference type="SUPFAM" id="SSF47473">
    <property type="entry name" value="EF-hand"/>
    <property type="match status" value="2"/>
</dbReference>
<dbReference type="InterPro" id="IPR051581">
    <property type="entry name" value="Ca-bind"/>
</dbReference>
<feature type="domain" description="EF-hand" evidence="5">
    <location>
        <begin position="298"/>
        <end position="333"/>
    </location>
</feature>